<keyword evidence="2" id="KW-1185">Reference proteome</keyword>
<sequence>MGFSKKHQPDSESIEAKKWMIAGINLRPPLKSISTKISNDEEEIDDETCNSGSTTPTSNRSRIPEVLPCPPPPRKRRPVSTCHINGNREFFTSPDIDSLFKMFTNTGKAN</sequence>
<proteinExistence type="predicted"/>
<accession>A0ACB8XQA2</accession>
<evidence type="ECO:0000313" key="1">
    <source>
        <dbReference type="EMBL" id="KAI3670086.1"/>
    </source>
</evidence>
<name>A0ACB8XQA2_ARCLA</name>
<evidence type="ECO:0000313" key="2">
    <source>
        <dbReference type="Proteomes" id="UP001055879"/>
    </source>
</evidence>
<reference evidence="1 2" key="2">
    <citation type="journal article" date="2022" name="Mol. Ecol. Resour.">
        <title>The genomes of chicory, endive, great burdock and yacon provide insights into Asteraceae paleo-polyploidization history and plant inulin production.</title>
        <authorList>
            <person name="Fan W."/>
            <person name="Wang S."/>
            <person name="Wang H."/>
            <person name="Wang A."/>
            <person name="Jiang F."/>
            <person name="Liu H."/>
            <person name="Zhao H."/>
            <person name="Xu D."/>
            <person name="Zhang Y."/>
        </authorList>
    </citation>
    <scope>NUCLEOTIDE SEQUENCE [LARGE SCALE GENOMIC DNA]</scope>
    <source>
        <strain evidence="2">cv. Niubang</strain>
    </source>
</reference>
<organism evidence="1 2">
    <name type="scientific">Arctium lappa</name>
    <name type="common">Greater burdock</name>
    <name type="synonym">Lappa major</name>
    <dbReference type="NCBI Taxonomy" id="4217"/>
    <lineage>
        <taxon>Eukaryota</taxon>
        <taxon>Viridiplantae</taxon>
        <taxon>Streptophyta</taxon>
        <taxon>Embryophyta</taxon>
        <taxon>Tracheophyta</taxon>
        <taxon>Spermatophyta</taxon>
        <taxon>Magnoliopsida</taxon>
        <taxon>eudicotyledons</taxon>
        <taxon>Gunneridae</taxon>
        <taxon>Pentapetalae</taxon>
        <taxon>asterids</taxon>
        <taxon>campanulids</taxon>
        <taxon>Asterales</taxon>
        <taxon>Asteraceae</taxon>
        <taxon>Carduoideae</taxon>
        <taxon>Cardueae</taxon>
        <taxon>Arctiinae</taxon>
        <taxon>Arctium</taxon>
    </lineage>
</organism>
<protein>
    <submittedName>
        <fullName evidence="1">Uncharacterized protein</fullName>
    </submittedName>
</protein>
<reference evidence="2" key="1">
    <citation type="journal article" date="2022" name="Mol. Ecol. Resour.">
        <title>The genomes of chicory, endive, great burdock and yacon provide insights into Asteraceae palaeo-polyploidization history and plant inulin production.</title>
        <authorList>
            <person name="Fan W."/>
            <person name="Wang S."/>
            <person name="Wang H."/>
            <person name="Wang A."/>
            <person name="Jiang F."/>
            <person name="Liu H."/>
            <person name="Zhao H."/>
            <person name="Xu D."/>
            <person name="Zhang Y."/>
        </authorList>
    </citation>
    <scope>NUCLEOTIDE SEQUENCE [LARGE SCALE GENOMIC DNA]</scope>
    <source>
        <strain evidence="2">cv. Niubang</strain>
    </source>
</reference>
<dbReference type="EMBL" id="CM042062">
    <property type="protein sequence ID" value="KAI3670086.1"/>
    <property type="molecule type" value="Genomic_DNA"/>
</dbReference>
<gene>
    <name evidence="1" type="ORF">L6452_41704</name>
</gene>
<dbReference type="Proteomes" id="UP001055879">
    <property type="component" value="Linkage Group LG16"/>
</dbReference>
<comment type="caution">
    <text evidence="1">The sequence shown here is derived from an EMBL/GenBank/DDBJ whole genome shotgun (WGS) entry which is preliminary data.</text>
</comment>